<dbReference type="KEGG" id="avg:I6H45_04220"/>
<name>A0A7T4F2E8_9FIRM</name>
<sequence length="206" mass="24365">MHYKNKWICNNICISDINDMNFEICSGEHCFIIGHHIKEKYILKEAINRLVTAGFDYFNIFGEQADLWSEVIITKENQKRQIQVEASKIDRMSMSYNLAMLATLKPESTNFVISDDEYFTEYLIEDLHDIFSEKSKFTPFDWKKFKDGYEFIYHKKDAIVSISGDIAIGFLKKEKVFNSIDKAFRYKLFDGKSFNEIWDEISKTLY</sequence>
<evidence type="ECO:0000313" key="1">
    <source>
        <dbReference type="EMBL" id="QQB62688.1"/>
    </source>
</evidence>
<gene>
    <name evidence="1" type="ORF">I6H45_04220</name>
</gene>
<organism evidence="1 2">
    <name type="scientific">Anaerococcus vaginalis</name>
    <dbReference type="NCBI Taxonomy" id="33037"/>
    <lineage>
        <taxon>Bacteria</taxon>
        <taxon>Bacillati</taxon>
        <taxon>Bacillota</taxon>
        <taxon>Tissierellia</taxon>
        <taxon>Tissierellales</taxon>
        <taxon>Peptoniphilaceae</taxon>
        <taxon>Anaerococcus</taxon>
    </lineage>
</organism>
<proteinExistence type="predicted"/>
<evidence type="ECO:0000313" key="2">
    <source>
        <dbReference type="Proteomes" id="UP000595276"/>
    </source>
</evidence>
<reference evidence="1 2" key="1">
    <citation type="submission" date="2020-12" db="EMBL/GenBank/DDBJ databases">
        <title>FDA dAtabase for Regulatory Grade micrObial Sequences (FDA-ARGOS): Supporting development and validation of Infectious Disease Dx tests.</title>
        <authorList>
            <person name="Sproer C."/>
            <person name="Gronow S."/>
            <person name="Severitt S."/>
            <person name="Schroder I."/>
            <person name="Tallon L."/>
            <person name="Sadzewicz L."/>
            <person name="Zhao X."/>
            <person name="Boylan J."/>
            <person name="Ott S."/>
            <person name="Bowen H."/>
            <person name="Vavikolanu K."/>
            <person name="Mehta A."/>
            <person name="Aluvathingal J."/>
            <person name="Nadendla S."/>
            <person name="Lowell S."/>
            <person name="Myers T."/>
            <person name="Yan Y."/>
            <person name="Sichtig H."/>
        </authorList>
    </citation>
    <scope>NUCLEOTIDE SEQUENCE [LARGE SCALE GENOMIC DNA]</scope>
    <source>
        <strain evidence="1 2">FDAARGOS_988</strain>
    </source>
</reference>
<dbReference type="AlphaFoldDB" id="A0A7T4F2E8"/>
<dbReference type="Proteomes" id="UP000595276">
    <property type="component" value="Chromosome"/>
</dbReference>
<accession>A0A7T4F2E8</accession>
<protein>
    <submittedName>
        <fullName evidence="1">Uncharacterized protein</fullName>
    </submittedName>
</protein>
<dbReference type="EMBL" id="CP066014">
    <property type="protein sequence ID" value="QQB62688.1"/>
    <property type="molecule type" value="Genomic_DNA"/>
</dbReference>